<dbReference type="Proteomes" id="UP000307378">
    <property type="component" value="Unassembled WGS sequence"/>
</dbReference>
<dbReference type="AlphaFoldDB" id="A0A4S8PPW3"/>
<dbReference type="RefSeq" id="WP_136542511.1">
    <property type="nucleotide sequence ID" value="NZ_STGU01000011.1"/>
</dbReference>
<comment type="caution">
    <text evidence="1">The sequence shown here is derived from an EMBL/GenBank/DDBJ whole genome shotgun (WGS) entry which is preliminary data.</text>
</comment>
<sequence>MTQLDLFVWAENRPSNVIDARWRFEAKVMALVEGMLDGKLPPRVEGKIITGRIRRDRQPGEAA</sequence>
<evidence type="ECO:0000313" key="1">
    <source>
        <dbReference type="EMBL" id="THV33078.1"/>
    </source>
</evidence>
<evidence type="ECO:0000313" key="2">
    <source>
        <dbReference type="Proteomes" id="UP000307378"/>
    </source>
</evidence>
<accession>A0A4S8PPW3</accession>
<name>A0A4S8PPW3_9HYPH</name>
<proteinExistence type="predicted"/>
<dbReference type="EMBL" id="STGU01000011">
    <property type="protein sequence ID" value="THV33078.1"/>
    <property type="molecule type" value="Genomic_DNA"/>
</dbReference>
<protein>
    <submittedName>
        <fullName evidence="1">Uncharacterized protein</fullName>
    </submittedName>
</protein>
<organism evidence="1 2">
    <name type="scientific">Rhizobium rosettiformans W3</name>
    <dbReference type="NCBI Taxonomy" id="538378"/>
    <lineage>
        <taxon>Bacteria</taxon>
        <taxon>Pseudomonadati</taxon>
        <taxon>Pseudomonadota</taxon>
        <taxon>Alphaproteobacteria</taxon>
        <taxon>Hyphomicrobiales</taxon>
        <taxon>Rhizobiaceae</taxon>
        <taxon>Rhizobium/Agrobacterium group</taxon>
        <taxon>Rhizobium</taxon>
    </lineage>
</organism>
<gene>
    <name evidence="1" type="ORF">FAA86_17955</name>
</gene>
<reference evidence="1 2" key="1">
    <citation type="submission" date="2019-04" db="EMBL/GenBank/DDBJ databases">
        <title>genome sequence of strain W3.</title>
        <authorList>
            <person name="Gao J."/>
            <person name="Sun J."/>
        </authorList>
    </citation>
    <scope>NUCLEOTIDE SEQUENCE [LARGE SCALE GENOMIC DNA]</scope>
    <source>
        <strain evidence="1 2">W3</strain>
    </source>
</reference>